<dbReference type="InParanoid" id="D7FK81"/>
<evidence type="ECO:0000256" key="1">
    <source>
        <dbReference type="ARBA" id="ARBA00022737"/>
    </source>
</evidence>
<dbReference type="Gene3D" id="1.25.40.10">
    <property type="entry name" value="Tetratricopeptide repeat domain"/>
    <property type="match status" value="2"/>
</dbReference>
<dbReference type="PANTHER" id="PTHR47447:SF17">
    <property type="entry name" value="OS12G0638900 PROTEIN"/>
    <property type="match status" value="1"/>
</dbReference>
<dbReference type="STRING" id="2880.D7FK81"/>
<dbReference type="PANTHER" id="PTHR47447">
    <property type="entry name" value="OS03G0856100 PROTEIN"/>
    <property type="match status" value="1"/>
</dbReference>
<evidence type="ECO:0000313" key="3">
    <source>
        <dbReference type="Proteomes" id="UP000002630"/>
    </source>
</evidence>
<keyword evidence="1" id="KW-0677">Repeat</keyword>
<dbReference type="InterPro" id="IPR011990">
    <property type="entry name" value="TPR-like_helical_dom_sf"/>
</dbReference>
<name>D7FK81_ECTSI</name>
<dbReference type="EMBL" id="FN649737">
    <property type="protein sequence ID" value="CBJ29286.1"/>
    <property type="molecule type" value="Genomic_DNA"/>
</dbReference>
<accession>D7FK81</accession>
<protein>
    <recommendedName>
        <fullName evidence="4">Pentacotripeptide-repeat region of PRORP domain-containing protein</fullName>
    </recommendedName>
</protein>
<dbReference type="EMBL" id="FN648013">
    <property type="protein sequence ID" value="CBJ29286.1"/>
    <property type="molecule type" value="Genomic_DNA"/>
</dbReference>
<dbReference type="Proteomes" id="UP000002630">
    <property type="component" value="Linkage Group LG12"/>
</dbReference>
<evidence type="ECO:0000313" key="2">
    <source>
        <dbReference type="EMBL" id="CBJ29286.1"/>
    </source>
</evidence>
<evidence type="ECO:0008006" key="4">
    <source>
        <dbReference type="Google" id="ProtNLM"/>
    </source>
</evidence>
<organism evidence="2 3">
    <name type="scientific">Ectocarpus siliculosus</name>
    <name type="common">Brown alga</name>
    <name type="synonym">Conferva siliculosa</name>
    <dbReference type="NCBI Taxonomy" id="2880"/>
    <lineage>
        <taxon>Eukaryota</taxon>
        <taxon>Sar</taxon>
        <taxon>Stramenopiles</taxon>
        <taxon>Ochrophyta</taxon>
        <taxon>PX clade</taxon>
        <taxon>Phaeophyceae</taxon>
        <taxon>Ectocarpales</taxon>
        <taxon>Ectocarpaceae</taxon>
        <taxon>Ectocarpus</taxon>
    </lineage>
</organism>
<proteinExistence type="predicted"/>
<sequence length="453" mass="50571">MAPTKVAYQSMISGLRIGEDWQGILTTINEMLEEEVVPTEAGFAVGFMTARKLGDVEFAKMLLERRSQAGMPPRQDFFVNVMVTLGEAGKPEDFLEYWRRLVCVQGIDGLGIRPETFYLALRTAVKIKAWDEVEAIIGMMQEDGRPMDEKVHNVLMGRRQAVSKDPAHVERLLKVLQQMEAYSGRGLTPMCQLQLAVVCSDAGMHARAMPLFESAQREGVLFGKFHKPPLLSTLVALGKFKRARTEWRQATWANKKEFTGSTFQVFMKAAEGLKDADWALELHEQSLEGKQKHGRWFHPIALQVLAEAGRLEEAFRIAETLRTSGHPKLPPTSYHVLCRCCKQHGEKALVVKVVQTMRKGTMSLYLPPPDVLGFVVEAFIEKGIPGEVLTLFERMRAQRIQPNPEVYVLLADAAAAANDLPQTVHFAEMAEKGGRKASAGALAFTQNNAPPRE</sequence>
<dbReference type="AlphaFoldDB" id="D7FK81"/>
<reference evidence="2 3" key="1">
    <citation type="journal article" date="2010" name="Nature">
        <title>The Ectocarpus genome and the independent evolution of multicellularity in brown algae.</title>
        <authorList>
            <person name="Cock J.M."/>
            <person name="Sterck L."/>
            <person name="Rouze P."/>
            <person name="Scornet D."/>
            <person name="Allen A.E."/>
            <person name="Amoutzias G."/>
            <person name="Anthouard V."/>
            <person name="Artiguenave F."/>
            <person name="Aury J.M."/>
            <person name="Badger J.H."/>
            <person name="Beszteri B."/>
            <person name="Billiau K."/>
            <person name="Bonnet E."/>
            <person name="Bothwell J.H."/>
            <person name="Bowler C."/>
            <person name="Boyen C."/>
            <person name="Brownlee C."/>
            <person name="Carrano C.J."/>
            <person name="Charrier B."/>
            <person name="Cho G.Y."/>
            <person name="Coelho S.M."/>
            <person name="Collen J."/>
            <person name="Corre E."/>
            <person name="Da Silva C."/>
            <person name="Delage L."/>
            <person name="Delaroque N."/>
            <person name="Dittami S.M."/>
            <person name="Doulbeau S."/>
            <person name="Elias M."/>
            <person name="Farnham G."/>
            <person name="Gachon C.M."/>
            <person name="Gschloessl B."/>
            <person name="Heesch S."/>
            <person name="Jabbari K."/>
            <person name="Jubin C."/>
            <person name="Kawai H."/>
            <person name="Kimura K."/>
            <person name="Kloareg B."/>
            <person name="Kupper F.C."/>
            <person name="Lang D."/>
            <person name="Le Bail A."/>
            <person name="Leblanc C."/>
            <person name="Lerouge P."/>
            <person name="Lohr M."/>
            <person name="Lopez P.J."/>
            <person name="Martens C."/>
            <person name="Maumus F."/>
            <person name="Michel G."/>
            <person name="Miranda-Saavedra D."/>
            <person name="Morales J."/>
            <person name="Moreau H."/>
            <person name="Motomura T."/>
            <person name="Nagasato C."/>
            <person name="Napoli C.A."/>
            <person name="Nelson D.R."/>
            <person name="Nyvall-Collen P."/>
            <person name="Peters A.F."/>
            <person name="Pommier C."/>
            <person name="Potin P."/>
            <person name="Poulain J."/>
            <person name="Quesneville H."/>
            <person name="Read B."/>
            <person name="Rensing S.A."/>
            <person name="Ritter A."/>
            <person name="Rousvoal S."/>
            <person name="Samanta M."/>
            <person name="Samson G."/>
            <person name="Schroeder D.C."/>
            <person name="Segurens B."/>
            <person name="Strittmatter M."/>
            <person name="Tonon T."/>
            <person name="Tregear J.W."/>
            <person name="Valentin K."/>
            <person name="von Dassow P."/>
            <person name="Yamagishi T."/>
            <person name="Van de Peer Y."/>
            <person name="Wincker P."/>
        </authorList>
    </citation>
    <scope>NUCLEOTIDE SEQUENCE [LARGE SCALE GENOMIC DNA]</scope>
    <source>
        <strain evidence="3">Ec32 / CCAP1310/4</strain>
    </source>
</reference>
<gene>
    <name evidence="2" type="ORF">Esi_0142_0027</name>
</gene>
<keyword evidence="3" id="KW-1185">Reference proteome</keyword>